<dbReference type="PANTHER" id="PTHR36836:SF1">
    <property type="entry name" value="COLANIC ACID BIOSYNTHESIS PROTEIN WCAK"/>
    <property type="match status" value="1"/>
</dbReference>
<dbReference type="Pfam" id="PF13439">
    <property type="entry name" value="Glyco_transf_4"/>
    <property type="match status" value="1"/>
</dbReference>
<gene>
    <name evidence="4" type="primary">csaB</name>
    <name evidence="4" type="ORF">H9714_02090</name>
</gene>
<evidence type="ECO:0000259" key="3">
    <source>
        <dbReference type="Pfam" id="PF13439"/>
    </source>
</evidence>
<dbReference type="NCBIfam" id="TIGR03609">
    <property type="entry name" value="S_layer_CsaB"/>
    <property type="match status" value="1"/>
</dbReference>
<dbReference type="PANTHER" id="PTHR36836">
    <property type="entry name" value="COLANIC ACID BIOSYNTHESIS PROTEIN WCAK"/>
    <property type="match status" value="1"/>
</dbReference>
<organism evidence="4 5">
    <name type="scientific">Candidatus Flavonifractor intestinipullorum</name>
    <dbReference type="NCBI Taxonomy" id="2838587"/>
    <lineage>
        <taxon>Bacteria</taxon>
        <taxon>Bacillati</taxon>
        <taxon>Bacillota</taxon>
        <taxon>Clostridia</taxon>
        <taxon>Eubacteriales</taxon>
        <taxon>Oscillospiraceae</taxon>
        <taxon>Flavonifractor</taxon>
    </lineage>
</organism>
<dbReference type="Gene3D" id="3.40.50.2000">
    <property type="entry name" value="Glycogen Phosphorylase B"/>
    <property type="match status" value="2"/>
</dbReference>
<reference evidence="4" key="1">
    <citation type="journal article" date="2021" name="PeerJ">
        <title>Extensive microbial diversity within the chicken gut microbiome revealed by metagenomics and culture.</title>
        <authorList>
            <person name="Gilroy R."/>
            <person name="Ravi A."/>
            <person name="Getino M."/>
            <person name="Pursley I."/>
            <person name="Horton D.L."/>
            <person name="Alikhan N.F."/>
            <person name="Baker D."/>
            <person name="Gharbi K."/>
            <person name="Hall N."/>
            <person name="Watson M."/>
            <person name="Adriaenssens E.M."/>
            <person name="Foster-Nyarko E."/>
            <person name="Jarju S."/>
            <person name="Secka A."/>
            <person name="Antonio M."/>
            <person name="Oren A."/>
            <person name="Chaudhuri R.R."/>
            <person name="La Ragione R."/>
            <person name="Hildebrand F."/>
            <person name="Pallen M.J."/>
        </authorList>
    </citation>
    <scope>NUCLEOTIDE SEQUENCE</scope>
    <source>
        <strain evidence="4">CHK189-11263</strain>
    </source>
</reference>
<feature type="domain" description="Polysaccharide pyruvyl transferase" evidence="2">
    <location>
        <begin position="391"/>
        <end position="673"/>
    </location>
</feature>
<feature type="domain" description="Glycosyltransferase subfamily 4-like N-terminal" evidence="3">
    <location>
        <begin position="13"/>
        <end position="167"/>
    </location>
</feature>
<evidence type="ECO:0000259" key="2">
    <source>
        <dbReference type="Pfam" id="PF04230"/>
    </source>
</evidence>
<name>A0A9D2S475_9FIRM</name>
<protein>
    <submittedName>
        <fullName evidence="4">Polysaccharide pyruvyl transferase CsaB</fullName>
    </submittedName>
</protein>
<accession>A0A9D2S475</accession>
<evidence type="ECO:0000259" key="1">
    <source>
        <dbReference type="Pfam" id="PF00534"/>
    </source>
</evidence>
<sequence length="751" mass="82955">MKVIHLISGGDSGGAKTHVHSLLQNLARTIDVTMVCFMEGPFAQEARELGIPTLVFPGKNLPRVCRELKKFISEGGYQIIHCHGARGNMMGALLGRATGLPVVSTVHSDYRLDYLGRPLARLVYGTTNTVALRLLDYRIGVSDAMTDLLIARGFDPDRLFTIYNGLDFSPRRPALDRADYLASLGLSWGEECVIAGIAARLNPVKDVATLVRGFARAHENCPNLRLLIAGDGEERAMLEGLVKELGVEEQVCFAGWISDTDSFYNAIDINTLTSLSETFPYALTEGARAGLPTVASRVGGVPYLIEDGVTGLLFEAGDAEGLGKQLAALARDATLRRHLGERLYHKAREEFSLESTLQRQLQIYETILRRQERRRGRRDGVLVCGAYGRGNAGDDAILEAIVAELRALDRDLPVWVLSRNPESTRKTYRVNSIYTFNFPRFLWRMTKTRLYINGGGSLMQDVTSHRSLFFYLFTISAGKMLGNQVLMYGCGIGPIHSAPNRRRAARVLQKRVDAITLRDTHSREELREMGVDRPRIILSADPTVILPAAPAAVVDGVLEREGLAPQGRYIGFTLRPWPGFKEKAEIFAAAAEYAYRKHGLTPVFLPIESRLDLGAIRQVTEHIKTPYHVIEHTGGSAHTIGLFARMKVVVSMRLHALVFAASQGVPLVGVVYDQKISSFLDYIGQDLYTDLDALTLEKLQAQMDAACARMEDRAFLNEGVDRLRRVEHRNSETAALLLGLDGPGTRGGDRA</sequence>
<dbReference type="InterPro" id="IPR007345">
    <property type="entry name" value="Polysacch_pyruvyl_Trfase"/>
</dbReference>
<reference evidence="4" key="2">
    <citation type="submission" date="2021-04" db="EMBL/GenBank/DDBJ databases">
        <authorList>
            <person name="Gilroy R."/>
        </authorList>
    </citation>
    <scope>NUCLEOTIDE SEQUENCE</scope>
    <source>
        <strain evidence="4">CHK189-11263</strain>
    </source>
</reference>
<evidence type="ECO:0000313" key="5">
    <source>
        <dbReference type="Proteomes" id="UP000824208"/>
    </source>
</evidence>
<dbReference type="GO" id="GO:0016757">
    <property type="term" value="F:glycosyltransferase activity"/>
    <property type="evidence" value="ECO:0007669"/>
    <property type="project" value="InterPro"/>
</dbReference>
<dbReference type="Pfam" id="PF00534">
    <property type="entry name" value="Glycos_transf_1"/>
    <property type="match status" value="1"/>
</dbReference>
<dbReference type="InterPro" id="IPR019896">
    <property type="entry name" value="Polysacch_pyruvyl_Trfase_CsaB"/>
</dbReference>
<evidence type="ECO:0000313" key="4">
    <source>
        <dbReference type="EMBL" id="HJB56323.1"/>
    </source>
</evidence>
<dbReference type="Pfam" id="PF04230">
    <property type="entry name" value="PS_pyruv_trans"/>
    <property type="match status" value="1"/>
</dbReference>
<keyword evidence="4" id="KW-0808">Transferase</keyword>
<dbReference type="Proteomes" id="UP000824208">
    <property type="component" value="Unassembled WGS sequence"/>
</dbReference>
<comment type="caution">
    <text evidence="4">The sequence shown here is derived from an EMBL/GenBank/DDBJ whole genome shotgun (WGS) entry which is preliminary data.</text>
</comment>
<dbReference type="EMBL" id="DWYC01000025">
    <property type="protein sequence ID" value="HJB56323.1"/>
    <property type="molecule type" value="Genomic_DNA"/>
</dbReference>
<feature type="domain" description="Glycosyl transferase family 1" evidence="1">
    <location>
        <begin position="195"/>
        <end position="342"/>
    </location>
</feature>
<dbReference type="SUPFAM" id="SSF53756">
    <property type="entry name" value="UDP-Glycosyltransferase/glycogen phosphorylase"/>
    <property type="match status" value="1"/>
</dbReference>
<dbReference type="AlphaFoldDB" id="A0A9D2S475"/>
<proteinExistence type="predicted"/>
<dbReference type="InterPro" id="IPR001296">
    <property type="entry name" value="Glyco_trans_1"/>
</dbReference>
<dbReference type="InterPro" id="IPR028098">
    <property type="entry name" value="Glyco_trans_4-like_N"/>
</dbReference>